<dbReference type="EMBL" id="KQ977847">
    <property type="protein sequence ID" value="KYM99357.1"/>
    <property type="molecule type" value="Genomic_DNA"/>
</dbReference>
<reference evidence="1 2" key="1">
    <citation type="submission" date="2016-03" db="EMBL/GenBank/DDBJ databases">
        <title>Cyphomyrmex costatus WGS genome.</title>
        <authorList>
            <person name="Nygaard S."/>
            <person name="Hu H."/>
            <person name="Boomsma J."/>
            <person name="Zhang G."/>
        </authorList>
    </citation>
    <scope>NUCLEOTIDE SEQUENCE [LARGE SCALE GENOMIC DNA]</scope>
    <source>
        <strain evidence="1">MS0001</strain>
        <tissue evidence="1">Whole body</tissue>
    </source>
</reference>
<evidence type="ECO:0000313" key="2">
    <source>
        <dbReference type="Proteomes" id="UP000078542"/>
    </source>
</evidence>
<name>A0A151IEW0_9HYME</name>
<gene>
    <name evidence="1" type="ORF">ALC62_09905</name>
</gene>
<sequence length="26" mass="2971">RGFCWLEPVGRTNQTDCMAGYIVQIL</sequence>
<dbReference type="AlphaFoldDB" id="A0A151IEW0"/>
<dbReference type="Proteomes" id="UP000078542">
    <property type="component" value="Unassembled WGS sequence"/>
</dbReference>
<accession>A0A151IEW0</accession>
<proteinExistence type="predicted"/>
<evidence type="ECO:0000313" key="1">
    <source>
        <dbReference type="EMBL" id="KYM99357.1"/>
    </source>
</evidence>
<protein>
    <submittedName>
        <fullName evidence="1">Uncharacterized protein</fullName>
    </submittedName>
</protein>
<organism evidence="1 2">
    <name type="scientific">Cyphomyrmex costatus</name>
    <dbReference type="NCBI Taxonomy" id="456900"/>
    <lineage>
        <taxon>Eukaryota</taxon>
        <taxon>Metazoa</taxon>
        <taxon>Ecdysozoa</taxon>
        <taxon>Arthropoda</taxon>
        <taxon>Hexapoda</taxon>
        <taxon>Insecta</taxon>
        <taxon>Pterygota</taxon>
        <taxon>Neoptera</taxon>
        <taxon>Endopterygota</taxon>
        <taxon>Hymenoptera</taxon>
        <taxon>Apocrita</taxon>
        <taxon>Aculeata</taxon>
        <taxon>Formicoidea</taxon>
        <taxon>Formicidae</taxon>
        <taxon>Myrmicinae</taxon>
        <taxon>Cyphomyrmex</taxon>
    </lineage>
</organism>
<keyword evidence="2" id="KW-1185">Reference proteome</keyword>
<feature type="non-terminal residue" evidence="1">
    <location>
        <position position="1"/>
    </location>
</feature>